<dbReference type="InterPro" id="IPR007527">
    <property type="entry name" value="Znf_SWIM"/>
</dbReference>
<feature type="region of interest" description="Disordered" evidence="2">
    <location>
        <begin position="1"/>
        <end position="24"/>
    </location>
</feature>
<organism evidence="4 5">
    <name type="scientific">Riccia sorocarpa</name>
    <dbReference type="NCBI Taxonomy" id="122646"/>
    <lineage>
        <taxon>Eukaryota</taxon>
        <taxon>Viridiplantae</taxon>
        <taxon>Streptophyta</taxon>
        <taxon>Embryophyta</taxon>
        <taxon>Marchantiophyta</taxon>
        <taxon>Marchantiopsida</taxon>
        <taxon>Marchantiidae</taxon>
        <taxon>Marchantiales</taxon>
        <taxon>Ricciaceae</taxon>
        <taxon>Riccia</taxon>
    </lineage>
</organism>
<keyword evidence="5" id="KW-1185">Reference proteome</keyword>
<evidence type="ECO:0000256" key="2">
    <source>
        <dbReference type="SAM" id="MobiDB-lite"/>
    </source>
</evidence>
<accession>A0ABD3HA45</accession>
<dbReference type="Proteomes" id="UP001633002">
    <property type="component" value="Unassembled WGS sequence"/>
</dbReference>
<dbReference type="PANTHER" id="PTHR33977:SF1">
    <property type="entry name" value="ZINC ION BINDING PROTEIN"/>
    <property type="match status" value="1"/>
</dbReference>
<dbReference type="PANTHER" id="PTHR33977">
    <property type="entry name" value="ZINC ION BINDING PROTEIN"/>
    <property type="match status" value="1"/>
</dbReference>
<keyword evidence="1" id="KW-0479">Metal-binding</keyword>
<evidence type="ECO:0000313" key="5">
    <source>
        <dbReference type="Proteomes" id="UP001633002"/>
    </source>
</evidence>
<evidence type="ECO:0000313" key="4">
    <source>
        <dbReference type="EMBL" id="KAL3688380.1"/>
    </source>
</evidence>
<dbReference type="EMBL" id="JBJQOH010000004">
    <property type="protein sequence ID" value="KAL3688380.1"/>
    <property type="molecule type" value="Genomic_DNA"/>
</dbReference>
<keyword evidence="1" id="KW-0862">Zinc</keyword>
<reference evidence="4 5" key="1">
    <citation type="submission" date="2024-09" db="EMBL/GenBank/DDBJ databases">
        <title>Chromosome-scale assembly of Riccia sorocarpa.</title>
        <authorList>
            <person name="Paukszto L."/>
        </authorList>
    </citation>
    <scope>NUCLEOTIDE SEQUENCE [LARGE SCALE GENOMIC DNA]</scope>
    <source>
        <strain evidence="4">LP-2024</strain>
        <tissue evidence="4">Aerial parts of the thallus</tissue>
    </source>
</reference>
<name>A0ABD3HA45_9MARC</name>
<proteinExistence type="predicted"/>
<feature type="domain" description="SWIM-type" evidence="3">
    <location>
        <begin position="348"/>
        <end position="382"/>
    </location>
</feature>
<protein>
    <recommendedName>
        <fullName evidence="3">SWIM-type domain-containing protein</fullName>
    </recommendedName>
</protein>
<gene>
    <name evidence="4" type="ORF">R1sor_014689</name>
</gene>
<sequence length="580" mass="65692">MSFPAGFPYWNGKQPQDPPPGPFSSHDIQWFCEEALLPACRMNDFLEGEGNRPRTSCKFTRRKQDDPDMKSGKNINSLFTVLCFDSFQNGLPCCWAITERQQTVDVEKILTSVKNRAGITRRETLDLPGDWSPSCMIVDDTKEEQLAISHVFPGMPVLLCLWHVRRAWIKQLHAKVSNPIVKADMNRFLGNIMYATEDMRGAQNLSDQFLEEFKHENKFVDYREHWHPRLQKWSKEFREFKHNNQNTNGAIERWHRTLKVHLRASRKGKSNRRVSWLLHILIDTIENHYWCMASLKQQGKIRNNIMKELVVTAIEHAETIPDQDVSMHIIDSKKCAFVRSQTRPWQQHEVTSFVTDSAACTCSQGAQGNTCKHQSKCLLLLGYSQVAIVQRLGTFAGTIAGGMDLLTGSDPALGLECDLNVMGGSEESEPALNEPEAEAVPCVTSDTPKIMSEEEAYSLVQRMWAMVRPSSTLSAHATTIMQDAHERVADLVARCAVLEKQDGVESFKVIPGTNGSLKRLPDFVERFMGRATKRMSPRLHADTDIAVENFSRRQSDRLSMQATLDRAALQSIDLNIAAAM</sequence>
<keyword evidence="1" id="KW-0863">Zinc-finger</keyword>
<comment type="caution">
    <text evidence="4">The sequence shown here is derived from an EMBL/GenBank/DDBJ whole genome shotgun (WGS) entry which is preliminary data.</text>
</comment>
<evidence type="ECO:0000256" key="1">
    <source>
        <dbReference type="PROSITE-ProRule" id="PRU00325"/>
    </source>
</evidence>
<dbReference type="AlphaFoldDB" id="A0ABD3HA45"/>
<dbReference type="PROSITE" id="PS50966">
    <property type="entry name" value="ZF_SWIM"/>
    <property type="match status" value="1"/>
</dbReference>
<dbReference type="GO" id="GO:0008270">
    <property type="term" value="F:zinc ion binding"/>
    <property type="evidence" value="ECO:0007669"/>
    <property type="project" value="UniProtKB-KW"/>
</dbReference>
<evidence type="ECO:0000259" key="3">
    <source>
        <dbReference type="PROSITE" id="PS50966"/>
    </source>
</evidence>